<proteinExistence type="predicted"/>
<dbReference type="EMBL" id="LAFY01000307">
    <property type="protein sequence ID" value="KJY00732.1"/>
    <property type="molecule type" value="Genomic_DNA"/>
</dbReference>
<evidence type="ECO:0000313" key="3">
    <source>
        <dbReference type="EMBL" id="KJY00732.1"/>
    </source>
</evidence>
<evidence type="ECO:0000256" key="2">
    <source>
        <dbReference type="SAM" id="MobiDB-lite"/>
    </source>
</evidence>
<dbReference type="Proteomes" id="UP000033647">
    <property type="component" value="Unassembled WGS sequence"/>
</dbReference>
<dbReference type="OrthoDB" id="5391053at2759"/>
<evidence type="ECO:0000256" key="1">
    <source>
        <dbReference type="SAM" id="Coils"/>
    </source>
</evidence>
<feature type="compositionally biased region" description="Low complexity" evidence="2">
    <location>
        <begin position="151"/>
        <end position="162"/>
    </location>
</feature>
<sequence>MDELTGTIRSHARHSHLLTRRLTALQEGHSQLWDAICETHDKIEQAQIAENKTMERHVRRMFAKTRKLRQRMEDFDAKQEEVKSEMKVLDDALQTLRAELCSLLELNLTEQGLVKRAATPVEEVSQPRVALSLGVWLSTSDLGADCATTASETDSSSVNPSSDDSDDEELSPEQMREKEKDDQLLWARVAFEETGTAANKADAAFEARFDKFDAEIARHERKLAAGEEVEDIQEMYLRHFHETRRLTQEFAKAEEDYYKAKDAALAAGVDLREEGLGSGFLDYPDDGYRLSEAKEDAGPVDHIRIANWVETVSSHEIEIENQIEGEAAGVIEDWDAESIEMCDSRSMVAEGPERRRILKWEALLRSQGLGQRPSASLDAKSEGQKYTEEENAVHNVELFACLPFCRT</sequence>
<comment type="caution">
    <text evidence="3">The sequence shown here is derived from an EMBL/GenBank/DDBJ whole genome shotgun (WGS) entry which is preliminary data.</text>
</comment>
<keyword evidence="4" id="KW-1185">Reference proteome</keyword>
<feature type="region of interest" description="Disordered" evidence="2">
    <location>
        <begin position="147"/>
        <end position="181"/>
    </location>
</feature>
<reference evidence="3 4" key="1">
    <citation type="submission" date="2015-03" db="EMBL/GenBank/DDBJ databases">
        <title>RNA-seq based gene annotation and comparative genomics of four Zymoseptoria species reveal species-specific pathogenicity related genes and transposable element activity.</title>
        <authorList>
            <person name="Grandaubert J."/>
            <person name="Bhattacharyya A."/>
            <person name="Stukenbrock E.H."/>
        </authorList>
    </citation>
    <scope>NUCLEOTIDE SEQUENCE [LARGE SCALE GENOMIC DNA]</scope>
    <source>
        <strain evidence="3 4">Zb18110</strain>
    </source>
</reference>
<evidence type="ECO:0000313" key="4">
    <source>
        <dbReference type="Proteomes" id="UP000033647"/>
    </source>
</evidence>
<keyword evidence="1" id="KW-0175">Coiled coil</keyword>
<dbReference type="AlphaFoldDB" id="A0A0F4GTJ6"/>
<accession>A0A0F4GTJ6</accession>
<organism evidence="3 4">
    <name type="scientific">Zymoseptoria brevis</name>
    <dbReference type="NCBI Taxonomy" id="1047168"/>
    <lineage>
        <taxon>Eukaryota</taxon>
        <taxon>Fungi</taxon>
        <taxon>Dikarya</taxon>
        <taxon>Ascomycota</taxon>
        <taxon>Pezizomycotina</taxon>
        <taxon>Dothideomycetes</taxon>
        <taxon>Dothideomycetidae</taxon>
        <taxon>Mycosphaerellales</taxon>
        <taxon>Mycosphaerellaceae</taxon>
        <taxon>Zymoseptoria</taxon>
    </lineage>
</organism>
<gene>
    <name evidence="3" type="ORF">TI39_contig315g00018</name>
</gene>
<name>A0A0F4GTJ6_9PEZI</name>
<protein>
    <submittedName>
        <fullName evidence="3">Uncharacterized protein</fullName>
    </submittedName>
</protein>
<feature type="coiled-coil region" evidence="1">
    <location>
        <begin position="65"/>
        <end position="99"/>
    </location>
</feature>